<reference evidence="6" key="3">
    <citation type="submission" date="2020-07" db="EMBL/GenBank/DDBJ databases">
        <title>Flavobacterium sp. xlx-214.</title>
        <authorList>
            <person name="Yang C."/>
        </authorList>
    </citation>
    <scope>NUCLEOTIDE SEQUENCE [LARGE SCALE GENOMIC DNA]</scope>
    <source>
        <strain evidence="6">CX-624</strain>
    </source>
</reference>
<dbReference type="KEGG" id="cbau:H1R16_08350"/>
<evidence type="ECO:0000313" key="4">
    <source>
        <dbReference type="EMBL" id="QMS97729.1"/>
    </source>
</evidence>
<gene>
    <name evidence="4" type="ORF">H1R16_08350</name>
    <name evidence="3" type="ORF">H2507_07090</name>
</gene>
<evidence type="ECO:0000259" key="2">
    <source>
        <dbReference type="SMART" id="SM01235"/>
    </source>
</evidence>
<evidence type="ECO:0000313" key="3">
    <source>
        <dbReference type="EMBL" id="MBA5246929.1"/>
    </source>
</evidence>
<sequence>MKKALKIFLYIVAVLVLIQFIPVDRTNIPVDPNLDFVRVMDTPSEVETVLKRSCYDCHSNETRYPQYSYIAPFSWSVKHHVNKARKHLNFSEWGGYNKEQKQGILDKTVRVLEDRKMPLPVYVSYHEEAALTPEARKMLAAYFKSLSEAQNK</sequence>
<dbReference type="AlphaFoldDB" id="A0A7D7R4P3"/>
<evidence type="ECO:0000313" key="5">
    <source>
        <dbReference type="Proteomes" id="UP000515349"/>
    </source>
</evidence>
<feature type="domain" description="Haem-binding" evidence="2">
    <location>
        <begin position="12"/>
        <end position="147"/>
    </location>
</feature>
<proteinExistence type="predicted"/>
<protein>
    <submittedName>
        <fullName evidence="4">Heme-binding domain-containing protein</fullName>
    </submittedName>
</protein>
<keyword evidence="1" id="KW-0812">Transmembrane</keyword>
<reference evidence="5" key="2">
    <citation type="submission" date="2020-07" db="EMBL/GenBank/DDBJ databases">
        <title>Chryseobacterium sp.cx-624.</title>
        <authorList>
            <person name="Yang C."/>
        </authorList>
    </citation>
    <scope>NUCLEOTIDE SEQUENCE [LARGE SCALE GENOMIC DNA]</scope>
    <source>
        <strain evidence="5">cx-624</strain>
    </source>
</reference>
<dbReference type="EMBL" id="JACEUX010000002">
    <property type="protein sequence ID" value="MBA5246929.1"/>
    <property type="molecule type" value="Genomic_DNA"/>
</dbReference>
<keyword evidence="1" id="KW-0472">Membrane</keyword>
<dbReference type="InterPro" id="IPR025992">
    <property type="entry name" value="Haem-bd"/>
</dbReference>
<dbReference type="SMART" id="SM01235">
    <property type="entry name" value="Haem_bd"/>
    <property type="match status" value="1"/>
</dbReference>
<dbReference type="Proteomes" id="UP000515349">
    <property type="component" value="Chromosome"/>
</dbReference>
<feature type="transmembrane region" description="Helical" evidence="1">
    <location>
        <begin position="7"/>
        <end position="23"/>
    </location>
</feature>
<evidence type="ECO:0000313" key="6">
    <source>
        <dbReference type="Proteomes" id="UP000539710"/>
    </source>
</evidence>
<dbReference type="Pfam" id="PF14376">
    <property type="entry name" value="Haem_bd"/>
    <property type="match status" value="1"/>
</dbReference>
<dbReference type="EMBL" id="CP059472">
    <property type="protein sequence ID" value="QMS97729.1"/>
    <property type="molecule type" value="Genomic_DNA"/>
</dbReference>
<reference evidence="3" key="4">
    <citation type="submission" date="2020-07" db="EMBL/GenBank/DDBJ databases">
        <authorList>
            <person name="Yang C."/>
        </authorList>
    </citation>
    <scope>NUCLEOTIDE SEQUENCE</scope>
    <source>
        <strain evidence="3">Cx-624</strain>
    </source>
</reference>
<name>A0A7D7R4P3_9FLAO</name>
<organism evidence="4 5">
    <name type="scientific">Marnyiella aurantia</name>
    <dbReference type="NCBI Taxonomy" id="2758037"/>
    <lineage>
        <taxon>Bacteria</taxon>
        <taxon>Pseudomonadati</taxon>
        <taxon>Bacteroidota</taxon>
        <taxon>Flavobacteriia</taxon>
        <taxon>Flavobacteriales</taxon>
        <taxon>Weeksellaceae</taxon>
        <taxon>Marnyiella</taxon>
    </lineage>
</organism>
<accession>A0A7D7R4P3</accession>
<dbReference type="RefSeq" id="WP_181887034.1">
    <property type="nucleotide sequence ID" value="NZ_CP059472.1"/>
</dbReference>
<keyword evidence="1" id="KW-1133">Transmembrane helix</keyword>
<reference evidence="4" key="1">
    <citation type="submission" date="2020-07" db="EMBL/GenBank/DDBJ databases">
        <title>Chryseobacterium sp. CX-624.</title>
        <authorList>
            <person name="Yang C."/>
        </authorList>
    </citation>
    <scope>NUCLEOTIDE SEQUENCE</scope>
    <source>
        <strain evidence="4">CX-624</strain>
    </source>
</reference>
<evidence type="ECO:0000256" key="1">
    <source>
        <dbReference type="SAM" id="Phobius"/>
    </source>
</evidence>
<keyword evidence="6" id="KW-1185">Reference proteome</keyword>
<dbReference type="Proteomes" id="UP000539710">
    <property type="component" value="Unassembled WGS sequence"/>
</dbReference>